<keyword evidence="13" id="KW-1185">Reference proteome</keyword>
<dbReference type="PIRSF" id="PIRSF005586">
    <property type="entry name" value="RNApol_RpoM"/>
    <property type="match status" value="1"/>
</dbReference>
<proteinExistence type="inferred from homology"/>
<evidence type="ECO:0000256" key="4">
    <source>
        <dbReference type="ARBA" id="ARBA00022771"/>
    </source>
</evidence>
<dbReference type="Gene3D" id="2.20.25.10">
    <property type="match status" value="1"/>
</dbReference>
<comment type="subcellular location">
    <subcellularLocation>
        <location evidence="1">Nucleus</location>
        <location evidence="1">Nucleolus</location>
    </subcellularLocation>
</comment>
<feature type="binding site" evidence="10">
    <location>
        <position position="33"/>
    </location>
    <ligand>
        <name>Zn(2+)</name>
        <dbReference type="ChEBI" id="CHEBI:29105"/>
        <label>1</label>
    </ligand>
</feature>
<accession>A0AA97JA04</accession>
<feature type="binding site" evidence="10">
    <location>
        <position position="113"/>
    </location>
    <ligand>
        <name>Zn(2+)</name>
        <dbReference type="ChEBI" id="CHEBI:29105"/>
        <label>2</label>
    </ligand>
</feature>
<keyword evidence="4 11" id="KW-0863">Zinc-finger</keyword>
<keyword evidence="5 10" id="KW-0862">Zinc</keyword>
<dbReference type="PANTHER" id="PTHR11239">
    <property type="entry name" value="DNA-DIRECTED RNA POLYMERASE"/>
    <property type="match status" value="1"/>
</dbReference>
<keyword evidence="6 9" id="KW-0804">Transcription</keyword>
<evidence type="ECO:0000313" key="13">
    <source>
        <dbReference type="Proteomes" id="UP001190640"/>
    </source>
</evidence>
<feature type="binding site" evidence="10">
    <location>
        <position position="15"/>
    </location>
    <ligand>
        <name>Zn(2+)</name>
        <dbReference type="ChEBI" id="CHEBI:29105"/>
        <label>1</label>
    </ligand>
</feature>
<dbReference type="GO" id="GO:0003899">
    <property type="term" value="F:DNA-directed RNA polymerase activity"/>
    <property type="evidence" value="ECO:0007669"/>
    <property type="project" value="InterPro"/>
</dbReference>
<evidence type="ECO:0000256" key="8">
    <source>
        <dbReference type="ARBA" id="ARBA00044497"/>
    </source>
</evidence>
<dbReference type="GeneID" id="129328534"/>
<protein>
    <recommendedName>
        <fullName evidence="9">DNA-directed RNA polymerase subunit</fullName>
    </recommendedName>
</protein>
<keyword evidence="7 9" id="KW-0539">Nucleus</keyword>
<sequence length="121" mass="13701">MEQSGSRFESELDFCPECGTVLPLPGIQDKVTCLCCSFSVDVREFEGRVIYTSITFNTVDSISKMKVEEGKEIKGPLLDRNCPQCGHEGMVYHTRQMRSADEGQTVFYTCPHCKFQEKEDS</sequence>
<keyword evidence="3 10" id="KW-0479">Metal-binding</keyword>
<evidence type="ECO:0000256" key="9">
    <source>
        <dbReference type="PIRNR" id="PIRNR005586"/>
    </source>
</evidence>
<evidence type="ECO:0000256" key="2">
    <source>
        <dbReference type="ARBA" id="ARBA00022478"/>
    </source>
</evidence>
<dbReference type="Proteomes" id="UP001190640">
    <property type="component" value="Chromosome 4"/>
</dbReference>
<dbReference type="InterPro" id="IPR034004">
    <property type="entry name" value="Zn_ribbon_RPA12_C"/>
</dbReference>
<evidence type="ECO:0000256" key="1">
    <source>
        <dbReference type="ARBA" id="ARBA00004604"/>
    </source>
</evidence>
<feature type="binding site" evidence="10">
    <location>
        <position position="36"/>
    </location>
    <ligand>
        <name>Zn(2+)</name>
        <dbReference type="ChEBI" id="CHEBI:29105"/>
        <label>1</label>
    </ligand>
</feature>
<evidence type="ECO:0000256" key="3">
    <source>
        <dbReference type="ARBA" id="ARBA00022723"/>
    </source>
</evidence>
<dbReference type="GO" id="GO:0008270">
    <property type="term" value="F:zinc ion binding"/>
    <property type="evidence" value="ECO:0007669"/>
    <property type="project" value="UniProtKB-KW"/>
</dbReference>
<evidence type="ECO:0000256" key="5">
    <source>
        <dbReference type="ARBA" id="ARBA00022833"/>
    </source>
</evidence>
<evidence type="ECO:0000256" key="6">
    <source>
        <dbReference type="ARBA" id="ARBA00023163"/>
    </source>
</evidence>
<feature type="zinc finger region" description="C4-type" evidence="11">
    <location>
        <begin position="15"/>
        <end position="36"/>
    </location>
</feature>
<evidence type="ECO:0000256" key="10">
    <source>
        <dbReference type="PIRSR" id="PIRSR005586-1"/>
    </source>
</evidence>
<dbReference type="GO" id="GO:0005654">
    <property type="term" value="C:nucleoplasm"/>
    <property type="evidence" value="ECO:0007669"/>
    <property type="project" value="UniProtKB-ARBA"/>
</dbReference>
<dbReference type="AlphaFoldDB" id="A0AA97JA04"/>
<organism evidence="13 14">
    <name type="scientific">Eublepharis macularius</name>
    <name type="common">Leopard gecko</name>
    <name type="synonym">Cyrtodactylus macularius</name>
    <dbReference type="NCBI Taxonomy" id="481883"/>
    <lineage>
        <taxon>Eukaryota</taxon>
        <taxon>Metazoa</taxon>
        <taxon>Chordata</taxon>
        <taxon>Craniata</taxon>
        <taxon>Vertebrata</taxon>
        <taxon>Euteleostomi</taxon>
        <taxon>Lepidosauria</taxon>
        <taxon>Squamata</taxon>
        <taxon>Bifurcata</taxon>
        <taxon>Gekkota</taxon>
        <taxon>Eublepharidae</taxon>
        <taxon>Eublepharinae</taxon>
        <taxon>Eublepharis</taxon>
    </lineage>
</organism>
<dbReference type="CTD" id="30834"/>
<evidence type="ECO:0000256" key="7">
    <source>
        <dbReference type="ARBA" id="ARBA00023242"/>
    </source>
</evidence>
<gene>
    <name evidence="14" type="primary">POLR1H</name>
</gene>
<feature type="binding site" evidence="10">
    <location>
        <position position="110"/>
    </location>
    <ligand>
        <name>Zn(2+)</name>
        <dbReference type="ChEBI" id="CHEBI:29105"/>
        <label>2</label>
    </ligand>
</feature>
<dbReference type="PROSITE" id="PS51133">
    <property type="entry name" value="ZF_TFIIS_2"/>
    <property type="match status" value="1"/>
</dbReference>
<dbReference type="PANTHER" id="PTHR11239:SF14">
    <property type="entry name" value="DNA-DIRECTED RNA POLYMERASE I SUBUNIT RPA12"/>
    <property type="match status" value="1"/>
</dbReference>
<dbReference type="SMART" id="SM00440">
    <property type="entry name" value="ZnF_C2C2"/>
    <property type="match status" value="1"/>
</dbReference>
<dbReference type="PROSITE" id="PS00466">
    <property type="entry name" value="ZF_TFIIS_1"/>
    <property type="match status" value="1"/>
</dbReference>
<dbReference type="FunFam" id="2.20.25.10:FF:000020">
    <property type="entry name" value="DNA-directed RNA polymerase subunit"/>
    <property type="match status" value="1"/>
</dbReference>
<feature type="binding site" evidence="10">
    <location>
        <position position="18"/>
    </location>
    <ligand>
        <name>Zn(2+)</name>
        <dbReference type="ChEBI" id="CHEBI:29105"/>
        <label>1</label>
    </ligand>
</feature>
<evidence type="ECO:0000259" key="12">
    <source>
        <dbReference type="PROSITE" id="PS51133"/>
    </source>
</evidence>
<dbReference type="GO" id="GO:0005736">
    <property type="term" value="C:RNA polymerase I complex"/>
    <property type="evidence" value="ECO:0007669"/>
    <property type="project" value="TreeGrafter"/>
</dbReference>
<reference evidence="14" key="1">
    <citation type="submission" date="2025-08" db="UniProtKB">
        <authorList>
            <consortium name="RefSeq"/>
        </authorList>
    </citation>
    <scope>IDENTIFICATION</scope>
    <source>
        <tissue evidence="14">Blood</tissue>
    </source>
</reference>
<dbReference type="RefSeq" id="XP_054833631.1">
    <property type="nucleotide sequence ID" value="XM_054977656.1"/>
</dbReference>
<dbReference type="CDD" id="cd10507">
    <property type="entry name" value="Zn-ribbon_RPA12"/>
    <property type="match status" value="1"/>
</dbReference>
<comment type="similarity">
    <text evidence="9">Belongs to the archaeal rpoM/eukaryotic RPA12/RPB9/RPC11 RNA polymerase family.</text>
</comment>
<dbReference type="Pfam" id="PF01096">
    <property type="entry name" value="Zn_ribbon_TFIIS"/>
    <property type="match status" value="1"/>
</dbReference>
<keyword evidence="2 9" id="KW-0240">DNA-directed RNA polymerase</keyword>
<dbReference type="GO" id="GO:0006363">
    <property type="term" value="P:termination of RNA polymerase I transcription"/>
    <property type="evidence" value="ECO:0007669"/>
    <property type="project" value="TreeGrafter"/>
</dbReference>
<name>A0AA97JA04_EUBMA</name>
<comment type="function">
    <text evidence="9">DNA-dependent RNA polymerase catalyzes the transcription of DNA into RNA using the four ribonucleoside triphosphates as substrates.</text>
</comment>
<feature type="domain" description="TFIIS-type" evidence="12">
    <location>
        <begin position="78"/>
        <end position="118"/>
    </location>
</feature>
<dbReference type="GO" id="GO:0003676">
    <property type="term" value="F:nucleic acid binding"/>
    <property type="evidence" value="ECO:0007669"/>
    <property type="project" value="InterPro"/>
</dbReference>
<dbReference type="KEGG" id="emc:129328534"/>
<evidence type="ECO:0000256" key="11">
    <source>
        <dbReference type="PIRSR" id="PIRSR005586-2"/>
    </source>
</evidence>
<dbReference type="SUPFAM" id="SSF57783">
    <property type="entry name" value="Zinc beta-ribbon"/>
    <property type="match status" value="1"/>
</dbReference>
<dbReference type="InterPro" id="IPR001222">
    <property type="entry name" value="Znf_TFIIS"/>
</dbReference>
<comment type="function">
    <text evidence="8">Core component of RNA polymerase I (Pol I), a DNA-dependent RNA polymerase which synthesizes ribosomal RNA precursors using the four ribonucleoside triphosphates as substrates. Can mediate Pol I proofreading of the nascent RNA transcript. Anchors into the Pol I active site to monitor transcription fidelity and cleave mis-incorporated 5'-ribonucleotides.</text>
</comment>
<feature type="binding site" evidence="10">
    <location>
        <position position="85"/>
    </location>
    <ligand>
        <name>Zn(2+)</name>
        <dbReference type="ChEBI" id="CHEBI:29105"/>
        <label>2</label>
    </ligand>
</feature>
<evidence type="ECO:0000313" key="14">
    <source>
        <dbReference type="RefSeq" id="XP_054833631.1"/>
    </source>
</evidence>
<feature type="binding site" evidence="10">
    <location>
        <position position="82"/>
    </location>
    <ligand>
        <name>Zn(2+)</name>
        <dbReference type="ChEBI" id="CHEBI:29105"/>
        <label>2</label>
    </ligand>
</feature>
<dbReference type="InterPro" id="IPR012164">
    <property type="entry name" value="Rpa12/Rpb9/Rpc10/TFS"/>
</dbReference>